<sequence>MRMNLKSGRAGKEIEIAWLKGVVGFLNTAGGILLIGVNDDGDIVGLEADGFQNEDKCRLHFKNLVAQHIGLEFSRCLHFDLVEHDGRQVAVVQVDRSSEPAFLRQGKEEDFYIRSGPASVKLTGRQILQYLSRKNRRNANRFDPTRGCQWSRA</sequence>
<evidence type="ECO:0000313" key="3">
    <source>
        <dbReference type="Proteomes" id="UP000236340"/>
    </source>
</evidence>
<dbReference type="AlphaFoldDB" id="A0A2K2H8D9"/>
<dbReference type="InterPro" id="IPR007421">
    <property type="entry name" value="Schlafen_AlbA_2_dom"/>
</dbReference>
<dbReference type="PANTHER" id="PTHR30595">
    <property type="entry name" value="GLPR-RELATED TRANSCRIPTIONAL REPRESSOR"/>
    <property type="match status" value="1"/>
</dbReference>
<evidence type="ECO:0000313" key="2">
    <source>
        <dbReference type="EMBL" id="PNU19586.1"/>
    </source>
</evidence>
<dbReference type="PANTHER" id="PTHR30595:SF6">
    <property type="entry name" value="SCHLAFEN ALBA-2 DOMAIN-CONTAINING PROTEIN"/>
    <property type="match status" value="1"/>
</dbReference>
<comment type="caution">
    <text evidence="2">The sequence shown here is derived from an EMBL/GenBank/DDBJ whole genome shotgun (WGS) entry which is preliminary data.</text>
</comment>
<dbReference type="OrthoDB" id="9789524at2"/>
<organism evidence="2 3">
    <name type="scientific">Geothermobacter hydrogeniphilus</name>
    <dbReference type="NCBI Taxonomy" id="1969733"/>
    <lineage>
        <taxon>Bacteria</taxon>
        <taxon>Pseudomonadati</taxon>
        <taxon>Thermodesulfobacteriota</taxon>
        <taxon>Desulfuromonadia</taxon>
        <taxon>Desulfuromonadales</taxon>
        <taxon>Geothermobacteraceae</taxon>
        <taxon>Geothermobacter</taxon>
    </lineage>
</organism>
<protein>
    <recommendedName>
        <fullName evidence="1">Schlafen AlbA-2 domain-containing protein</fullName>
    </recommendedName>
</protein>
<dbReference type="EMBL" id="PPFX01000027">
    <property type="protein sequence ID" value="PNU19586.1"/>
    <property type="molecule type" value="Genomic_DNA"/>
</dbReference>
<name>A0A2K2H8D9_9BACT</name>
<gene>
    <name evidence="2" type="ORF">C2E25_11645</name>
</gene>
<proteinExistence type="predicted"/>
<dbReference type="Gene3D" id="3.30.950.30">
    <property type="entry name" value="Schlafen, AAA domain"/>
    <property type="match status" value="1"/>
</dbReference>
<reference evidence="2 3" key="1">
    <citation type="journal article" date="2018" name="Genome Announc.">
        <title>Genome Sequence of Geothermobacter sp. HR-1 Iron Reducer from the Loihi Seamount.</title>
        <authorList>
            <person name="Smith H."/>
            <person name="Abuyen K."/>
            <person name="Tremblay J."/>
            <person name="Savalia P."/>
            <person name="Perez-Rodriguez I."/>
            <person name="Emerson D."/>
            <person name="Tully B."/>
            <person name="Amend J."/>
        </authorList>
    </citation>
    <scope>NUCLEOTIDE SEQUENCE [LARGE SCALE GENOMIC DNA]</scope>
    <source>
        <strain evidence="2 3">HR-1</strain>
    </source>
</reference>
<dbReference type="RefSeq" id="WP_103115908.1">
    <property type="nucleotide sequence ID" value="NZ_PPFX01000027.1"/>
</dbReference>
<dbReference type="InterPro" id="IPR038461">
    <property type="entry name" value="Schlafen_AlbA_2_dom_sf"/>
</dbReference>
<accession>A0A2K2H8D9</accession>
<dbReference type="Proteomes" id="UP000236340">
    <property type="component" value="Unassembled WGS sequence"/>
</dbReference>
<feature type="domain" description="Schlafen AlbA-2" evidence="1">
    <location>
        <begin position="13"/>
        <end position="122"/>
    </location>
</feature>
<dbReference type="Pfam" id="PF04326">
    <property type="entry name" value="SLFN_AlbA_2"/>
    <property type="match status" value="1"/>
</dbReference>
<evidence type="ECO:0000259" key="1">
    <source>
        <dbReference type="Pfam" id="PF04326"/>
    </source>
</evidence>